<organism evidence="2 3">
    <name type="scientific">Peiella sedimenti</name>
    <dbReference type="NCBI Taxonomy" id="3061083"/>
    <lineage>
        <taxon>Bacteria</taxon>
        <taxon>Pseudomonadati</taxon>
        <taxon>Pseudomonadota</taxon>
        <taxon>Alphaproteobacteria</taxon>
        <taxon>Caulobacterales</taxon>
        <taxon>Caulobacteraceae</taxon>
        <taxon>Peiella</taxon>
    </lineage>
</organism>
<dbReference type="EMBL" id="JAUKTR010000001">
    <property type="protein sequence ID" value="MDO1558272.1"/>
    <property type="molecule type" value="Genomic_DNA"/>
</dbReference>
<gene>
    <name evidence="2" type="ORF">Q0812_02350</name>
</gene>
<protein>
    <submittedName>
        <fullName evidence="2">Antibiotic biosynthesis monooxygenase family protein</fullName>
    </submittedName>
</protein>
<accession>A0ABT8SI86</accession>
<dbReference type="RefSeq" id="WP_302108692.1">
    <property type="nucleotide sequence ID" value="NZ_JAUKTR010000001.1"/>
</dbReference>
<dbReference type="Pfam" id="PF03992">
    <property type="entry name" value="ABM"/>
    <property type="match status" value="1"/>
</dbReference>
<feature type="domain" description="ABM" evidence="1">
    <location>
        <begin position="10"/>
        <end position="97"/>
    </location>
</feature>
<dbReference type="SUPFAM" id="SSF54909">
    <property type="entry name" value="Dimeric alpha+beta barrel"/>
    <property type="match status" value="1"/>
</dbReference>
<keyword evidence="2" id="KW-0560">Oxidoreductase</keyword>
<reference evidence="2" key="1">
    <citation type="submission" date="2023-07" db="EMBL/GenBank/DDBJ databases">
        <title>Brevundimonas soil sp. nov., isolated from the soil of chemical plant.</title>
        <authorList>
            <person name="Wu N."/>
        </authorList>
    </citation>
    <scope>NUCLEOTIDE SEQUENCE</scope>
    <source>
        <strain evidence="2">XZ-24</strain>
    </source>
</reference>
<dbReference type="GO" id="GO:0004497">
    <property type="term" value="F:monooxygenase activity"/>
    <property type="evidence" value="ECO:0007669"/>
    <property type="project" value="UniProtKB-KW"/>
</dbReference>
<keyword evidence="2" id="KW-0503">Monooxygenase</keyword>
<dbReference type="InterPro" id="IPR011008">
    <property type="entry name" value="Dimeric_a/b-barrel"/>
</dbReference>
<evidence type="ECO:0000313" key="3">
    <source>
        <dbReference type="Proteomes" id="UP001169063"/>
    </source>
</evidence>
<dbReference type="PROSITE" id="PS51725">
    <property type="entry name" value="ABM"/>
    <property type="match status" value="1"/>
</dbReference>
<dbReference type="Gene3D" id="3.30.70.100">
    <property type="match status" value="1"/>
</dbReference>
<proteinExistence type="predicted"/>
<evidence type="ECO:0000313" key="2">
    <source>
        <dbReference type="EMBL" id="MDO1558272.1"/>
    </source>
</evidence>
<dbReference type="InterPro" id="IPR007138">
    <property type="entry name" value="ABM_dom"/>
</dbReference>
<sequence length="107" mass="11488">MSEPASDSPVIVINVFTVAPEKLDALMPMLDRLATALARAPGFRSCRMHRGLDGKSAVNYAVWDDQDAWRAATRLPVVADAMAPIMAVATFQPRAYAAGAKVQAETD</sequence>
<keyword evidence="3" id="KW-1185">Reference proteome</keyword>
<dbReference type="Proteomes" id="UP001169063">
    <property type="component" value="Unassembled WGS sequence"/>
</dbReference>
<evidence type="ECO:0000259" key="1">
    <source>
        <dbReference type="PROSITE" id="PS51725"/>
    </source>
</evidence>
<comment type="caution">
    <text evidence="2">The sequence shown here is derived from an EMBL/GenBank/DDBJ whole genome shotgun (WGS) entry which is preliminary data.</text>
</comment>
<name>A0ABT8SI86_9CAUL</name>